<evidence type="ECO:0000256" key="1">
    <source>
        <dbReference type="ARBA" id="ARBA00001166"/>
    </source>
</evidence>
<evidence type="ECO:0000256" key="8">
    <source>
        <dbReference type="SAM" id="MobiDB-lite"/>
    </source>
</evidence>
<comment type="similarity">
    <text evidence="3">Belongs to the pseudouridine synthase RluA family.</text>
</comment>
<dbReference type="GO" id="GO:0003723">
    <property type="term" value="F:RNA binding"/>
    <property type="evidence" value="ECO:0007669"/>
    <property type="project" value="InterPro"/>
</dbReference>
<feature type="domain" description="Pseudouridine synthase RsuA/RluA-like" evidence="9">
    <location>
        <begin position="236"/>
        <end position="390"/>
    </location>
</feature>
<evidence type="ECO:0000256" key="6">
    <source>
        <dbReference type="ARBA" id="ARBA00039953"/>
    </source>
</evidence>
<comment type="catalytic activity">
    <reaction evidence="1">
        <text>a uridine in mRNA = a pseudouridine in mRNA</text>
        <dbReference type="Rhea" id="RHEA:56644"/>
        <dbReference type="Rhea" id="RHEA-COMP:14658"/>
        <dbReference type="Rhea" id="RHEA-COMP:14659"/>
        <dbReference type="ChEBI" id="CHEBI:65314"/>
        <dbReference type="ChEBI" id="CHEBI:65315"/>
    </reaction>
</comment>
<evidence type="ECO:0000259" key="9">
    <source>
        <dbReference type="Pfam" id="PF00849"/>
    </source>
</evidence>
<comment type="catalytic activity">
    <reaction evidence="5">
        <text>a uridine in tRNA = a pseudouridine in tRNA</text>
        <dbReference type="Rhea" id="RHEA:54572"/>
        <dbReference type="Rhea" id="RHEA-COMP:13339"/>
        <dbReference type="Rhea" id="RHEA-COMP:13934"/>
        <dbReference type="ChEBI" id="CHEBI:65314"/>
        <dbReference type="ChEBI" id="CHEBI:65315"/>
    </reaction>
</comment>
<evidence type="ECO:0000313" key="11">
    <source>
        <dbReference type="Proteomes" id="UP000050794"/>
    </source>
</evidence>
<evidence type="ECO:0000256" key="2">
    <source>
        <dbReference type="ARBA" id="ARBA00001896"/>
    </source>
</evidence>
<dbReference type="WBParaSite" id="TCNE_0000859701-mRNA-1">
    <property type="protein sequence ID" value="TCNE_0000859701-mRNA-1"/>
    <property type="gene ID" value="TCNE_0000859701"/>
</dbReference>
<organism evidence="11 12">
    <name type="scientific">Toxocara canis</name>
    <name type="common">Canine roundworm</name>
    <dbReference type="NCBI Taxonomy" id="6265"/>
    <lineage>
        <taxon>Eukaryota</taxon>
        <taxon>Metazoa</taxon>
        <taxon>Ecdysozoa</taxon>
        <taxon>Nematoda</taxon>
        <taxon>Chromadorea</taxon>
        <taxon>Rhabditida</taxon>
        <taxon>Spirurina</taxon>
        <taxon>Ascaridomorpha</taxon>
        <taxon>Ascaridoidea</taxon>
        <taxon>Toxocaridae</taxon>
        <taxon>Toxocara</taxon>
    </lineage>
</organism>
<dbReference type="InterPro" id="IPR050188">
    <property type="entry name" value="RluA_PseudoU_synthase"/>
</dbReference>
<evidence type="ECO:0000256" key="7">
    <source>
        <dbReference type="ARBA" id="ARBA00041563"/>
    </source>
</evidence>
<name>A0A183UJC7_TOXCA</name>
<dbReference type="AlphaFoldDB" id="A0A183UJC7"/>
<keyword evidence="11" id="KW-1185">Reference proteome</keyword>
<comment type="catalytic activity">
    <reaction evidence="2">
        <text>uridine in 5S rRNA = pseudouridine in 5S rRNA</text>
        <dbReference type="Rhea" id="RHEA:47036"/>
        <dbReference type="Rhea" id="RHEA-COMP:11730"/>
        <dbReference type="Rhea" id="RHEA-COMP:11731"/>
        <dbReference type="ChEBI" id="CHEBI:65314"/>
        <dbReference type="ChEBI" id="CHEBI:65315"/>
    </reaction>
</comment>
<dbReference type="CDD" id="cd02869">
    <property type="entry name" value="PseudoU_synth_RluA_like"/>
    <property type="match status" value="1"/>
</dbReference>
<protein>
    <recommendedName>
        <fullName evidence="6">Pseudouridylate synthase RPUSD4, mitochondrial</fullName>
    </recommendedName>
    <alternativeName>
        <fullName evidence="7">RNA pseudouridylate synthase domain-containing protein 4</fullName>
    </alternativeName>
</protein>
<dbReference type="Gene3D" id="3.30.2350.10">
    <property type="entry name" value="Pseudouridine synthase"/>
    <property type="match status" value="1"/>
</dbReference>
<dbReference type="GO" id="GO:0009982">
    <property type="term" value="F:pseudouridine synthase activity"/>
    <property type="evidence" value="ECO:0007669"/>
    <property type="project" value="InterPro"/>
</dbReference>
<evidence type="ECO:0000313" key="10">
    <source>
        <dbReference type="EMBL" id="VDM39918.1"/>
    </source>
</evidence>
<dbReference type="InterPro" id="IPR006145">
    <property type="entry name" value="PsdUridine_synth_RsuA/RluA"/>
</dbReference>
<dbReference type="InterPro" id="IPR020103">
    <property type="entry name" value="PsdUridine_synth_cat_dom_sf"/>
</dbReference>
<dbReference type="PANTHER" id="PTHR21600">
    <property type="entry name" value="MITOCHONDRIAL RNA PSEUDOURIDINE SYNTHASE"/>
    <property type="match status" value="1"/>
</dbReference>
<feature type="region of interest" description="Disordered" evidence="8">
    <location>
        <begin position="85"/>
        <end position="104"/>
    </location>
</feature>
<evidence type="ECO:0000256" key="5">
    <source>
        <dbReference type="ARBA" id="ARBA00036943"/>
    </source>
</evidence>
<evidence type="ECO:0000256" key="4">
    <source>
        <dbReference type="ARBA" id="ARBA00023235"/>
    </source>
</evidence>
<reference evidence="10 11" key="2">
    <citation type="submission" date="2018-11" db="EMBL/GenBank/DDBJ databases">
        <authorList>
            <consortium name="Pathogen Informatics"/>
        </authorList>
    </citation>
    <scope>NUCLEOTIDE SEQUENCE [LARGE SCALE GENOMIC DNA]</scope>
</reference>
<sequence length="476" mass="54067">MTKCLQMKADKDEDDFFGIEYATSSPIPQHMLNKSTDKKKKRSGTDFIDAQYFGKLNGYVEEENQMETVDGATFIEEQYFAYTPSASPTDNAQSSSGCEEVSKSTATIIDKKRDMERMREMKPDEETTDEIAYFSQQLLSHNPNHQSMLGVSNVDNLSIISQQHLQRPGQERAEKEKLEVANKSSRVVISKPKIVLEDEMNGLDKIRNLIEPVWKMNDKELVEMMCKRVIYEDDDLLAFDKPYQMAYSGAKRGQAQMDRILQDIKACIAPDVPRLCLVKSLDKSITGVILFAKNSSVQKTIVEKYREGAVEQRYRTIVRGVPEESEAIINIPLVKKSYKQNFIMRPLLPGSKIRPFCTTTEYRVISDNGECSSLRCIVTNDVAHQIRSHLGLGLSCPIIGDAKYSGKNEFQPTKLPADTMRRLQLTGNQYRRLPMYLHLSEVSIPVASPGSRTINIRAPLPAFFVHTLKKLRLMKI</sequence>
<keyword evidence="4" id="KW-0413">Isomerase</keyword>
<dbReference type="EMBL" id="UYWY01019950">
    <property type="protein sequence ID" value="VDM39918.1"/>
    <property type="molecule type" value="Genomic_DNA"/>
</dbReference>
<dbReference type="PANTHER" id="PTHR21600:SF83">
    <property type="entry name" value="PSEUDOURIDYLATE SYNTHASE RPUSD4, MITOCHONDRIAL"/>
    <property type="match status" value="1"/>
</dbReference>
<gene>
    <name evidence="10" type="ORF">TCNE_LOCUS8597</name>
</gene>
<evidence type="ECO:0000256" key="3">
    <source>
        <dbReference type="ARBA" id="ARBA00010876"/>
    </source>
</evidence>
<accession>A0A183UJC7</accession>
<evidence type="ECO:0000313" key="12">
    <source>
        <dbReference type="WBParaSite" id="TCNE_0000859701-mRNA-1"/>
    </source>
</evidence>
<proteinExistence type="inferred from homology"/>
<dbReference type="GO" id="GO:0001522">
    <property type="term" value="P:pseudouridine synthesis"/>
    <property type="evidence" value="ECO:0007669"/>
    <property type="project" value="InterPro"/>
</dbReference>
<dbReference type="Proteomes" id="UP000050794">
    <property type="component" value="Unassembled WGS sequence"/>
</dbReference>
<dbReference type="SUPFAM" id="SSF55120">
    <property type="entry name" value="Pseudouridine synthase"/>
    <property type="match status" value="1"/>
</dbReference>
<reference evidence="12" key="1">
    <citation type="submission" date="2016-06" db="UniProtKB">
        <authorList>
            <consortium name="WormBaseParasite"/>
        </authorList>
    </citation>
    <scope>IDENTIFICATION</scope>
</reference>
<dbReference type="Pfam" id="PF00849">
    <property type="entry name" value="PseudoU_synth_2"/>
    <property type="match status" value="1"/>
</dbReference>